<proteinExistence type="predicted"/>
<dbReference type="Pfam" id="PF04860">
    <property type="entry name" value="Phage_portal"/>
    <property type="match status" value="1"/>
</dbReference>
<evidence type="ECO:0000313" key="3">
    <source>
        <dbReference type="Proteomes" id="UP001597520"/>
    </source>
</evidence>
<evidence type="ECO:0000256" key="1">
    <source>
        <dbReference type="SAM" id="MobiDB-lite"/>
    </source>
</evidence>
<evidence type="ECO:0000313" key="2">
    <source>
        <dbReference type="EMBL" id="MFD2705464.1"/>
    </source>
</evidence>
<dbReference type="Proteomes" id="UP001597520">
    <property type="component" value="Unassembled WGS sequence"/>
</dbReference>
<comment type="caution">
    <text evidence="2">The sequence shown here is derived from an EMBL/GenBank/DDBJ whole genome shotgun (WGS) entry which is preliminary data.</text>
</comment>
<dbReference type="EMBL" id="JBHUML010000002">
    <property type="protein sequence ID" value="MFD2705464.1"/>
    <property type="molecule type" value="Genomic_DNA"/>
</dbReference>
<name>A0ABW5T238_9BACI</name>
<protein>
    <submittedName>
        <fullName evidence="2">Phage portal protein</fullName>
    </submittedName>
</protein>
<keyword evidence="3" id="KW-1185">Reference proteome</keyword>
<reference evidence="3" key="1">
    <citation type="journal article" date="2019" name="Int. J. Syst. Evol. Microbiol.">
        <title>The Global Catalogue of Microorganisms (GCM) 10K type strain sequencing project: providing services to taxonomists for standard genome sequencing and annotation.</title>
        <authorList>
            <consortium name="The Broad Institute Genomics Platform"/>
            <consortium name="The Broad Institute Genome Sequencing Center for Infectious Disease"/>
            <person name="Wu L."/>
            <person name="Ma J."/>
        </authorList>
    </citation>
    <scope>NUCLEOTIDE SEQUENCE [LARGE SCALE GENOMIC DNA]</scope>
    <source>
        <strain evidence="3">KCTC 33792</strain>
    </source>
</reference>
<gene>
    <name evidence="2" type="ORF">ACFSUB_08290</name>
</gene>
<feature type="region of interest" description="Disordered" evidence="1">
    <location>
        <begin position="377"/>
        <end position="417"/>
    </location>
</feature>
<organism evidence="2 3">
    <name type="scientific">Salibacterium lacus</name>
    <dbReference type="NCBI Taxonomy" id="1898109"/>
    <lineage>
        <taxon>Bacteria</taxon>
        <taxon>Bacillati</taxon>
        <taxon>Bacillota</taxon>
        <taxon>Bacilli</taxon>
        <taxon>Bacillales</taxon>
        <taxon>Bacillaceae</taxon>
    </lineage>
</organism>
<dbReference type="InterPro" id="IPR006944">
    <property type="entry name" value="Phage/GTA_portal"/>
</dbReference>
<accession>A0ABW5T238</accession>
<dbReference type="RefSeq" id="WP_380713219.1">
    <property type="nucleotide sequence ID" value="NZ_JBHUML010000002.1"/>
</dbReference>
<sequence>MGLLDSSLVGWMFGKKANTSQTVTNYKMINDLGDGFYSWNGSVYKSDIVRACVRPKARAVGKLVGKHVRDNQNGFVDSPDPNIKMLLQDPNPLMSGQMLQEKMAIQLELNNNAFALIKRSEETLLPEQIYPIPAIEVEMLEGPNGDMFLRFYFEDGSKMVVPYADVIHLRQDFNKHNLFGDSPQDALLPIMEVVSTIDQGMKKAIKNSNVIRWLIKFNQTLRPEDITKETKRFVDDFLSSDSSTIGAAAVDAKADAQQVDPKTYVPNEEQMKNITDRMYDFFNTNKHIVQSDYTEDEWNSYYESVIEPVAMQIANEYTRKIFSRRERGHGNRIVFESINLQYASMTTKLDLERMVDRGAMTPNEWRKILNLAPIEGGDEPVRRLDTAPVKGGEDNGQNGNAGNADRKNRNPRGRRRE</sequence>